<dbReference type="RefSeq" id="WP_213117245.1">
    <property type="nucleotide sequence ID" value="NZ_JAGYPF010000002.1"/>
</dbReference>
<keyword evidence="2" id="KW-1185">Reference proteome</keyword>
<name>A0A942YTA1_9BACI</name>
<gene>
    <name evidence="1" type="ORF">KHA99_09660</name>
</gene>
<accession>A0A942YTA1</accession>
<evidence type="ECO:0000313" key="1">
    <source>
        <dbReference type="EMBL" id="MBS4212713.1"/>
    </source>
</evidence>
<sequence>MYEESLYSKAPQGLNYIDKADYAIQSLKKKSNFGQIDQSLVLEAESIVLEVDILNKYIRNGNIVHSDEEGFSWLSYGDQSSVLMPRDPSSEFKQINAVEGLLKVGGKEIKTYTNGILTLGNQIDIFFFDGHEEIIVQDIAYKGQLLYPDAQIGSSMEEKAKYAIHLLKQWERKGQISHSLISEVEEILLEVNMLNSYLQSGNILREADGSFYWRNYGNNEVTGNKERSRSNLSSEPSNNQALNRKKISAASLRVNDKIKLSSGEEQKITDIKKSSTPGRLILFFGTRRVVVESTDNYFLQNGIYIHENKVNNNLKKDDESAIKDTSYTNSTSQTKGNSKTRYDYTKQRYYVDSLVTPFLPDLYKQCRPILKEMLDRVQWTSREEYRKFSTSTFADRIYEQHFFMAFVNGWKRGYFSLGQVVNYEKILDEEIEEVYETVLEDALETYEMKIASQFLHLTEMVNELGYESGTKTNIDTGVSMR</sequence>
<dbReference type="AlphaFoldDB" id="A0A942YTA1"/>
<comment type="caution">
    <text evidence="1">The sequence shown here is derived from an EMBL/GenBank/DDBJ whole genome shotgun (WGS) entry which is preliminary data.</text>
</comment>
<evidence type="ECO:0000313" key="2">
    <source>
        <dbReference type="Proteomes" id="UP000679749"/>
    </source>
</evidence>
<dbReference type="Proteomes" id="UP000679749">
    <property type="component" value="Unassembled WGS sequence"/>
</dbReference>
<organism evidence="1 2">
    <name type="scientific">Neobacillus rhizophilus</name>
    <dbReference type="NCBI Taxonomy" id="2833579"/>
    <lineage>
        <taxon>Bacteria</taxon>
        <taxon>Bacillati</taxon>
        <taxon>Bacillota</taxon>
        <taxon>Bacilli</taxon>
        <taxon>Bacillales</taxon>
        <taxon>Bacillaceae</taxon>
        <taxon>Neobacillus</taxon>
    </lineage>
</organism>
<proteinExistence type="predicted"/>
<reference evidence="1" key="1">
    <citation type="submission" date="2021-05" db="EMBL/GenBank/DDBJ databases">
        <title>Novel Bacillus species.</title>
        <authorList>
            <person name="Liu G."/>
        </authorList>
    </citation>
    <scope>NUCLEOTIDE SEQUENCE</scope>
    <source>
        <strain evidence="1">FJAT-49825</strain>
    </source>
</reference>
<dbReference type="EMBL" id="JAGYPF010000002">
    <property type="protein sequence ID" value="MBS4212713.1"/>
    <property type="molecule type" value="Genomic_DNA"/>
</dbReference>
<protein>
    <submittedName>
        <fullName evidence="1">Uncharacterized protein</fullName>
    </submittedName>
</protein>